<organism evidence="2">
    <name type="scientific">Lepeophtheirus salmonis</name>
    <name type="common">Salmon louse</name>
    <name type="synonym">Caligus salmonis</name>
    <dbReference type="NCBI Taxonomy" id="72036"/>
    <lineage>
        <taxon>Eukaryota</taxon>
        <taxon>Metazoa</taxon>
        <taxon>Ecdysozoa</taxon>
        <taxon>Arthropoda</taxon>
        <taxon>Crustacea</taxon>
        <taxon>Multicrustacea</taxon>
        <taxon>Hexanauplia</taxon>
        <taxon>Copepoda</taxon>
        <taxon>Siphonostomatoida</taxon>
        <taxon>Caligidae</taxon>
        <taxon>Lepeophtheirus</taxon>
    </lineage>
</organism>
<sequence length="108" mass="12812">MKIMPGFDVSNQHHRMIAAPLDWFKLHDKSIEDLVRTYTLVSYIIVALIVLIVLCMFYYYQQKIVSALMKGRIRRGKTIGPPYQKMDSQLEDYPNEIIPSWRFKDLFI</sequence>
<keyword evidence="1" id="KW-0812">Transmembrane</keyword>
<reference evidence="2" key="1">
    <citation type="submission" date="2014-05" db="EMBL/GenBank/DDBJ databases">
        <authorList>
            <person name="Chronopoulou M."/>
        </authorList>
    </citation>
    <scope>NUCLEOTIDE SEQUENCE</scope>
    <source>
        <tissue evidence="2">Whole organism</tissue>
    </source>
</reference>
<proteinExistence type="predicted"/>
<dbReference type="AlphaFoldDB" id="A0A0K2TUQ9"/>
<keyword evidence="1" id="KW-1133">Transmembrane helix</keyword>
<evidence type="ECO:0000313" key="2">
    <source>
        <dbReference type="EMBL" id="CDW29778.1"/>
    </source>
</evidence>
<protein>
    <submittedName>
        <fullName evidence="2">Uncharacterized protein</fullName>
    </submittedName>
</protein>
<keyword evidence="1" id="KW-0472">Membrane</keyword>
<dbReference type="EMBL" id="HACA01012417">
    <property type="protein sequence ID" value="CDW29778.1"/>
    <property type="molecule type" value="Transcribed_RNA"/>
</dbReference>
<accession>A0A0K2TUQ9</accession>
<feature type="transmembrane region" description="Helical" evidence="1">
    <location>
        <begin position="40"/>
        <end position="60"/>
    </location>
</feature>
<evidence type="ECO:0000256" key="1">
    <source>
        <dbReference type="SAM" id="Phobius"/>
    </source>
</evidence>
<name>A0A0K2TUQ9_LEPSM</name>